<dbReference type="EMBL" id="JAINUF010000001">
    <property type="protein sequence ID" value="KAJ8380297.1"/>
    <property type="molecule type" value="Genomic_DNA"/>
</dbReference>
<name>A0A9Q1GBU0_SYNKA</name>
<sequence>MLGAVHLTPKRGQLDRKLTWMQRASASPAKPSELSEAVMGRHPGAGVEPAQSFPWKANRSAGENRKDDSDRAEDPSLDPDRGLTGCPQWRLALIAVAIIPHAAPFSGLAVSLS</sequence>
<reference evidence="2" key="1">
    <citation type="journal article" date="2023" name="Science">
        <title>Genome structures resolve the early diversification of teleost fishes.</title>
        <authorList>
            <person name="Parey E."/>
            <person name="Louis A."/>
            <person name="Montfort J."/>
            <person name="Bouchez O."/>
            <person name="Roques C."/>
            <person name="Iampietro C."/>
            <person name="Lluch J."/>
            <person name="Castinel A."/>
            <person name="Donnadieu C."/>
            <person name="Desvignes T."/>
            <person name="Floi Bucao C."/>
            <person name="Jouanno E."/>
            <person name="Wen M."/>
            <person name="Mejri S."/>
            <person name="Dirks R."/>
            <person name="Jansen H."/>
            <person name="Henkel C."/>
            <person name="Chen W.J."/>
            <person name="Zahm M."/>
            <person name="Cabau C."/>
            <person name="Klopp C."/>
            <person name="Thompson A.W."/>
            <person name="Robinson-Rechavi M."/>
            <person name="Braasch I."/>
            <person name="Lecointre G."/>
            <person name="Bobe J."/>
            <person name="Postlethwait J.H."/>
            <person name="Berthelot C."/>
            <person name="Roest Crollius H."/>
            <person name="Guiguen Y."/>
        </authorList>
    </citation>
    <scope>NUCLEOTIDE SEQUENCE</scope>
    <source>
        <strain evidence="2">WJC10195</strain>
    </source>
</reference>
<feature type="region of interest" description="Disordered" evidence="1">
    <location>
        <begin position="1"/>
        <end position="83"/>
    </location>
</feature>
<dbReference type="Proteomes" id="UP001152622">
    <property type="component" value="Chromosome 1"/>
</dbReference>
<proteinExistence type="predicted"/>
<accession>A0A9Q1GBU0</accession>
<keyword evidence="3" id="KW-1185">Reference proteome</keyword>
<dbReference type="AlphaFoldDB" id="A0A9Q1GBU0"/>
<evidence type="ECO:0000313" key="2">
    <source>
        <dbReference type="EMBL" id="KAJ8380297.1"/>
    </source>
</evidence>
<comment type="caution">
    <text evidence="2">The sequence shown here is derived from an EMBL/GenBank/DDBJ whole genome shotgun (WGS) entry which is preliminary data.</text>
</comment>
<evidence type="ECO:0000313" key="3">
    <source>
        <dbReference type="Proteomes" id="UP001152622"/>
    </source>
</evidence>
<organism evidence="2 3">
    <name type="scientific">Synaphobranchus kaupii</name>
    <name type="common">Kaup's arrowtooth eel</name>
    <dbReference type="NCBI Taxonomy" id="118154"/>
    <lineage>
        <taxon>Eukaryota</taxon>
        <taxon>Metazoa</taxon>
        <taxon>Chordata</taxon>
        <taxon>Craniata</taxon>
        <taxon>Vertebrata</taxon>
        <taxon>Euteleostomi</taxon>
        <taxon>Actinopterygii</taxon>
        <taxon>Neopterygii</taxon>
        <taxon>Teleostei</taxon>
        <taxon>Anguilliformes</taxon>
        <taxon>Synaphobranchidae</taxon>
        <taxon>Synaphobranchus</taxon>
    </lineage>
</organism>
<evidence type="ECO:0000256" key="1">
    <source>
        <dbReference type="SAM" id="MobiDB-lite"/>
    </source>
</evidence>
<gene>
    <name evidence="2" type="ORF">SKAU_G00010750</name>
</gene>
<feature type="compositionally biased region" description="Basic and acidic residues" evidence="1">
    <location>
        <begin position="62"/>
        <end position="81"/>
    </location>
</feature>
<protein>
    <submittedName>
        <fullName evidence="2">Uncharacterized protein</fullName>
    </submittedName>
</protein>